<comment type="caution">
    <text evidence="1">The sequence shown here is derived from an EMBL/GenBank/DDBJ whole genome shotgun (WGS) entry which is preliminary data.</text>
</comment>
<dbReference type="Proteomes" id="UP000249720">
    <property type="component" value="Unassembled WGS sequence"/>
</dbReference>
<evidence type="ECO:0000313" key="1">
    <source>
        <dbReference type="EMBL" id="PZX61937.1"/>
    </source>
</evidence>
<gene>
    <name evidence="1" type="ORF">LX80_02101</name>
</gene>
<dbReference type="EMBL" id="QKZV01000006">
    <property type="protein sequence ID" value="PZX61937.1"/>
    <property type="molecule type" value="Genomic_DNA"/>
</dbReference>
<protein>
    <submittedName>
        <fullName evidence="1">Uncharacterized protein</fullName>
    </submittedName>
</protein>
<evidence type="ECO:0000313" key="2">
    <source>
        <dbReference type="Proteomes" id="UP000249720"/>
    </source>
</evidence>
<organism evidence="1 2">
    <name type="scientific">Hydrotalea sandarakina</name>
    <dbReference type="NCBI Taxonomy" id="1004304"/>
    <lineage>
        <taxon>Bacteria</taxon>
        <taxon>Pseudomonadati</taxon>
        <taxon>Bacteroidota</taxon>
        <taxon>Chitinophagia</taxon>
        <taxon>Chitinophagales</taxon>
        <taxon>Chitinophagaceae</taxon>
        <taxon>Hydrotalea</taxon>
    </lineage>
</organism>
<dbReference type="AlphaFoldDB" id="A0A2W7S3R1"/>
<accession>A0A2W7S3R1</accession>
<proteinExistence type="predicted"/>
<sequence>MKYSFNEILTDVDKSLLRTNTESDNIFDIGTRGFYENPFTGIFAYIISLKIQYNHRNKFIQSFL</sequence>
<reference evidence="1 2" key="1">
    <citation type="submission" date="2018-06" db="EMBL/GenBank/DDBJ databases">
        <title>Genomic Encyclopedia of Archaeal and Bacterial Type Strains, Phase II (KMG-II): from individual species to whole genera.</title>
        <authorList>
            <person name="Goeker M."/>
        </authorList>
    </citation>
    <scope>NUCLEOTIDE SEQUENCE [LARGE SCALE GENOMIC DNA]</scope>
    <source>
        <strain evidence="1 2">DSM 23241</strain>
    </source>
</reference>
<name>A0A2W7S3R1_9BACT</name>
<keyword evidence="2" id="KW-1185">Reference proteome</keyword>